<evidence type="ECO:0000259" key="1">
    <source>
        <dbReference type="PROSITE" id="PS51733"/>
    </source>
</evidence>
<dbReference type="EMBL" id="BJXX01000111">
    <property type="protein sequence ID" value="GEN35024.1"/>
    <property type="molecule type" value="Genomic_DNA"/>
</dbReference>
<protein>
    <submittedName>
        <fullName evidence="2">Octanoyltransferase LipM</fullName>
    </submittedName>
</protein>
<keyword evidence="3" id="KW-1185">Reference proteome</keyword>
<dbReference type="InterPro" id="IPR045864">
    <property type="entry name" value="aa-tRNA-synth_II/BPL/LPL"/>
</dbReference>
<dbReference type="SUPFAM" id="SSF55681">
    <property type="entry name" value="Class II aaRS and biotin synthetases"/>
    <property type="match status" value="1"/>
</dbReference>
<dbReference type="GO" id="GO:0140096">
    <property type="term" value="F:catalytic activity, acting on a protein"/>
    <property type="evidence" value="ECO:0007669"/>
    <property type="project" value="UniProtKB-ARBA"/>
</dbReference>
<evidence type="ECO:0000313" key="2">
    <source>
        <dbReference type="EMBL" id="GEN35024.1"/>
    </source>
</evidence>
<organism evidence="2 3">
    <name type="scientific">Aneurinibacillus danicus</name>
    <dbReference type="NCBI Taxonomy" id="267746"/>
    <lineage>
        <taxon>Bacteria</taxon>
        <taxon>Bacillati</taxon>
        <taxon>Bacillota</taxon>
        <taxon>Bacilli</taxon>
        <taxon>Bacillales</taxon>
        <taxon>Paenibacillaceae</taxon>
        <taxon>Aneurinibacillus group</taxon>
        <taxon>Aneurinibacillus</taxon>
    </lineage>
</organism>
<dbReference type="InterPro" id="IPR004143">
    <property type="entry name" value="BPL_LPL_catalytic"/>
</dbReference>
<proteinExistence type="predicted"/>
<dbReference type="GO" id="GO:0009249">
    <property type="term" value="P:protein lipoylation"/>
    <property type="evidence" value="ECO:0007669"/>
    <property type="project" value="UniProtKB-ARBA"/>
</dbReference>
<accession>A0A511V7W2</accession>
<keyword evidence="2" id="KW-0808">Transferase</keyword>
<dbReference type="CDD" id="cd16443">
    <property type="entry name" value="LplA"/>
    <property type="match status" value="1"/>
</dbReference>
<dbReference type="OrthoDB" id="9774653at2"/>
<evidence type="ECO:0000313" key="3">
    <source>
        <dbReference type="Proteomes" id="UP000321157"/>
    </source>
</evidence>
<dbReference type="AlphaFoldDB" id="A0A511V7W2"/>
<dbReference type="Pfam" id="PF21948">
    <property type="entry name" value="LplA-B_cat"/>
    <property type="match status" value="1"/>
</dbReference>
<comment type="caution">
    <text evidence="2">The sequence shown here is derived from an EMBL/GenBank/DDBJ whole genome shotgun (WGS) entry which is preliminary data.</text>
</comment>
<dbReference type="PANTHER" id="PTHR43679:SF2">
    <property type="entry name" value="OCTANOYL-[GCVH]:PROTEIN N-OCTANOYLTRANSFERASE"/>
    <property type="match status" value="1"/>
</dbReference>
<dbReference type="RefSeq" id="WP_146810276.1">
    <property type="nucleotide sequence ID" value="NZ_BJXX01000111.1"/>
</dbReference>
<dbReference type="Gene3D" id="3.30.930.10">
    <property type="entry name" value="Bira Bifunctional Protein, Domain 2"/>
    <property type="match status" value="1"/>
</dbReference>
<gene>
    <name evidence="2" type="primary">lipM</name>
    <name evidence="2" type="ORF">ADA01nite_24840</name>
</gene>
<feature type="domain" description="BPL/LPL catalytic" evidence="1">
    <location>
        <begin position="31"/>
        <end position="242"/>
    </location>
</feature>
<name>A0A511V7W2_9BACL</name>
<dbReference type="PANTHER" id="PTHR43679">
    <property type="entry name" value="OCTANOYLTRANSFERASE LIPM-RELATED"/>
    <property type="match status" value="1"/>
</dbReference>
<reference evidence="2 3" key="1">
    <citation type="submission" date="2019-07" db="EMBL/GenBank/DDBJ databases">
        <title>Whole genome shotgun sequence of Aneurinibacillus danicus NBRC 102444.</title>
        <authorList>
            <person name="Hosoyama A."/>
            <person name="Uohara A."/>
            <person name="Ohji S."/>
            <person name="Ichikawa N."/>
        </authorList>
    </citation>
    <scope>NUCLEOTIDE SEQUENCE [LARGE SCALE GENOMIC DNA]</scope>
    <source>
        <strain evidence="2 3">NBRC 102444</strain>
    </source>
</reference>
<dbReference type="InterPro" id="IPR050664">
    <property type="entry name" value="Octanoyltrans_LipM/LipL"/>
</dbReference>
<dbReference type="PROSITE" id="PS51733">
    <property type="entry name" value="BPL_LPL_CATALYTIC"/>
    <property type="match status" value="1"/>
</dbReference>
<dbReference type="Proteomes" id="UP000321157">
    <property type="component" value="Unassembled WGS sequence"/>
</dbReference>
<dbReference type="GO" id="GO:0016740">
    <property type="term" value="F:transferase activity"/>
    <property type="evidence" value="ECO:0007669"/>
    <property type="project" value="UniProtKB-KW"/>
</dbReference>
<sequence>MEQWRFLDTGVSSPAMNMAIDEAVLTIHSEGKTRPSVRFYTWDPATVSIGYFQKAEKEIDLEKVKEYGLGFVRRATGGRTVLHDKELTYSVVVSEAHPAMPSGVTDAYRIISAGLLEGFRLLDMRADMVSPDEAKFAEPSSAACFDAPSSYELVVEGKKVAGSAQTRQKGVILQHGSILLDIDVDMLFDIIRHPNERVREWLKRGFADKAVAINQVRPTPATLDDARKAFREGFAKGLGVELVDDELTAEERELAEQLAREKYGCNEWNFKR</sequence>